<dbReference type="Proteomes" id="UP000295636">
    <property type="component" value="Unassembled WGS sequence"/>
</dbReference>
<feature type="transmembrane region" description="Helical" evidence="8">
    <location>
        <begin position="184"/>
        <end position="208"/>
    </location>
</feature>
<evidence type="ECO:0000256" key="1">
    <source>
        <dbReference type="ARBA" id="ARBA00004141"/>
    </source>
</evidence>
<keyword evidence="10" id="KW-1185">Reference proteome</keyword>
<dbReference type="AlphaFoldDB" id="A0A4R5KYW5"/>
<feature type="transmembrane region" description="Helical" evidence="8">
    <location>
        <begin position="83"/>
        <end position="101"/>
    </location>
</feature>
<dbReference type="Pfam" id="PF03845">
    <property type="entry name" value="Spore_permease"/>
    <property type="match status" value="1"/>
</dbReference>
<keyword evidence="5 8" id="KW-0812">Transmembrane</keyword>
<evidence type="ECO:0000256" key="8">
    <source>
        <dbReference type="SAM" id="Phobius"/>
    </source>
</evidence>
<keyword evidence="4" id="KW-0309">Germination</keyword>
<evidence type="ECO:0000256" key="3">
    <source>
        <dbReference type="ARBA" id="ARBA00022448"/>
    </source>
</evidence>
<comment type="subcellular location">
    <subcellularLocation>
        <location evidence="1">Membrane</location>
        <topology evidence="1">Multi-pass membrane protein</topology>
    </subcellularLocation>
</comment>
<dbReference type="RefSeq" id="WP_133225168.1">
    <property type="nucleotide sequence ID" value="NZ_SMRT01000001.1"/>
</dbReference>
<reference evidence="9 10" key="1">
    <citation type="submission" date="2019-03" db="EMBL/GenBank/DDBJ databases">
        <title>This is whole genome sequence of Paenibacillus sp MS74 strain.</title>
        <authorList>
            <person name="Trinh H.N."/>
        </authorList>
    </citation>
    <scope>NUCLEOTIDE SEQUENCE [LARGE SCALE GENOMIC DNA]</scope>
    <source>
        <strain evidence="9 10">MS74</strain>
    </source>
</reference>
<dbReference type="OrthoDB" id="2380120at2"/>
<feature type="transmembrane region" description="Helical" evidence="8">
    <location>
        <begin position="220"/>
        <end position="240"/>
    </location>
</feature>
<comment type="similarity">
    <text evidence="2">Belongs to the amino acid-polyamine-organocation (APC) superfamily. Spore germination protein (SGP) (TC 2.A.3.9) family.</text>
</comment>
<feature type="transmembrane region" description="Helical" evidence="8">
    <location>
        <begin position="334"/>
        <end position="356"/>
    </location>
</feature>
<dbReference type="PANTHER" id="PTHR34975">
    <property type="entry name" value="SPORE GERMINATION PROTEIN A2"/>
    <property type="match status" value="1"/>
</dbReference>
<evidence type="ECO:0000256" key="7">
    <source>
        <dbReference type="ARBA" id="ARBA00023136"/>
    </source>
</evidence>
<evidence type="ECO:0000313" key="9">
    <source>
        <dbReference type="EMBL" id="TDG00459.1"/>
    </source>
</evidence>
<evidence type="ECO:0000256" key="4">
    <source>
        <dbReference type="ARBA" id="ARBA00022544"/>
    </source>
</evidence>
<dbReference type="Gene3D" id="1.20.1740.10">
    <property type="entry name" value="Amino acid/polyamine transporter I"/>
    <property type="match status" value="1"/>
</dbReference>
<feature type="transmembrane region" description="Helical" evidence="8">
    <location>
        <begin position="305"/>
        <end position="322"/>
    </location>
</feature>
<name>A0A4R5KYW5_9BACL</name>
<dbReference type="NCBIfam" id="TIGR00912">
    <property type="entry name" value="2A0309"/>
    <property type="match status" value="1"/>
</dbReference>
<feature type="transmembrane region" description="Helical" evidence="8">
    <location>
        <begin position="146"/>
        <end position="164"/>
    </location>
</feature>
<feature type="transmembrane region" description="Helical" evidence="8">
    <location>
        <begin position="113"/>
        <end position="134"/>
    </location>
</feature>
<proteinExistence type="inferred from homology"/>
<keyword evidence="7 8" id="KW-0472">Membrane</keyword>
<feature type="transmembrane region" description="Helical" evidence="8">
    <location>
        <begin position="269"/>
        <end position="293"/>
    </location>
</feature>
<keyword evidence="3" id="KW-0813">Transport</keyword>
<gene>
    <name evidence="9" type="ORF">E1757_02165</name>
</gene>
<comment type="caution">
    <text evidence="9">The sequence shown here is derived from an EMBL/GenBank/DDBJ whole genome shotgun (WGS) entry which is preliminary data.</text>
</comment>
<organism evidence="9 10">
    <name type="scientific">Paenibacillus piri</name>
    <dbReference type="NCBI Taxonomy" id="2547395"/>
    <lineage>
        <taxon>Bacteria</taxon>
        <taxon>Bacillati</taxon>
        <taxon>Bacillota</taxon>
        <taxon>Bacilli</taxon>
        <taxon>Bacillales</taxon>
        <taxon>Paenibacillaceae</taxon>
        <taxon>Paenibacillus</taxon>
    </lineage>
</organism>
<sequence>MKKYAFNNMSLMQFIFFNTGIQISVVFLSLPRNLAEQAGTDGWIALIIGWILSLAASLIMIQVMKRYPDGTLLDLLTRYAGKWAGKTAAVLLALYFIYFGYEGIVRAVNIIKIWLLPQTPAYLIMILLLIPSYLIARNGPTILGRYSEIILLMSFWIPIVYLIPLKDAHWLHLLPVFKEGWKPVLAAMPATVYSFVGFVVTMMLYPFLDNKHNASLGVTICNTLTLLTHLFITIICFVYFSPDEIITYNEPVITYLKAIEFEFIERIEILFISFYLLLFSLSWIPVFSLAAICTSWLAGQKDHRSHLRVLWALLAAATFFYLPSYRQSEWMDDILAAVGLVVEYIFPFVLFGYLWIYDRLQRRTNL</sequence>
<keyword evidence="6 8" id="KW-1133">Transmembrane helix</keyword>
<accession>A0A4R5KYW5</accession>
<evidence type="ECO:0000256" key="6">
    <source>
        <dbReference type="ARBA" id="ARBA00022989"/>
    </source>
</evidence>
<dbReference type="GO" id="GO:0016020">
    <property type="term" value="C:membrane"/>
    <property type="evidence" value="ECO:0007669"/>
    <property type="project" value="UniProtKB-SubCell"/>
</dbReference>
<protein>
    <submittedName>
        <fullName evidence="9">Spore gernimation protein</fullName>
    </submittedName>
</protein>
<dbReference type="EMBL" id="SMRT01000001">
    <property type="protein sequence ID" value="TDG00459.1"/>
    <property type="molecule type" value="Genomic_DNA"/>
</dbReference>
<evidence type="ECO:0000256" key="5">
    <source>
        <dbReference type="ARBA" id="ARBA00022692"/>
    </source>
</evidence>
<feature type="transmembrane region" description="Helical" evidence="8">
    <location>
        <begin position="42"/>
        <end position="63"/>
    </location>
</feature>
<evidence type="ECO:0000313" key="10">
    <source>
        <dbReference type="Proteomes" id="UP000295636"/>
    </source>
</evidence>
<feature type="transmembrane region" description="Helical" evidence="8">
    <location>
        <begin position="12"/>
        <end position="30"/>
    </location>
</feature>
<evidence type="ECO:0000256" key="2">
    <source>
        <dbReference type="ARBA" id="ARBA00007998"/>
    </source>
</evidence>
<dbReference type="InterPro" id="IPR004761">
    <property type="entry name" value="Spore_GerAB"/>
</dbReference>
<dbReference type="PANTHER" id="PTHR34975:SF2">
    <property type="entry name" value="SPORE GERMINATION PROTEIN A2"/>
    <property type="match status" value="1"/>
</dbReference>
<dbReference type="GO" id="GO:0009847">
    <property type="term" value="P:spore germination"/>
    <property type="evidence" value="ECO:0007669"/>
    <property type="project" value="InterPro"/>
</dbReference>